<dbReference type="EMBL" id="JBDFQZ010000013">
    <property type="protein sequence ID" value="KAK9670708.1"/>
    <property type="molecule type" value="Genomic_DNA"/>
</dbReference>
<reference evidence="2" key="1">
    <citation type="submission" date="2024-03" db="EMBL/GenBank/DDBJ databases">
        <title>WGS assembly of Saponaria officinalis var. Norfolk2.</title>
        <authorList>
            <person name="Jenkins J."/>
            <person name="Shu S."/>
            <person name="Grimwood J."/>
            <person name="Barry K."/>
            <person name="Goodstein D."/>
            <person name="Schmutz J."/>
            <person name="Leebens-Mack J."/>
            <person name="Osbourn A."/>
        </authorList>
    </citation>
    <scope>NUCLEOTIDE SEQUENCE [LARGE SCALE GENOMIC DNA]</scope>
    <source>
        <strain evidence="2">JIC</strain>
    </source>
</reference>
<sequence>MAVAALNYVSQSPSSFLWSYEAIRGNLSRFSVSAITFKNTSRACIGIGCRFTFTAPRRSESRRQFVWPTPTSVPVRVAHELVQAGHHFLDIRSPQEFSAGHVQGAVNVPFLLTLPASGMFMNPHFVPHVSSLFRKDDEILIGCQTGNLSLMALHQLLSAGFIGVLDTAGGYDAWIQGELPTQL</sequence>
<keyword evidence="3" id="KW-1185">Reference proteome</keyword>
<organism evidence="2 3">
    <name type="scientific">Saponaria officinalis</name>
    <name type="common">Common soapwort</name>
    <name type="synonym">Lychnis saponaria</name>
    <dbReference type="NCBI Taxonomy" id="3572"/>
    <lineage>
        <taxon>Eukaryota</taxon>
        <taxon>Viridiplantae</taxon>
        <taxon>Streptophyta</taxon>
        <taxon>Embryophyta</taxon>
        <taxon>Tracheophyta</taxon>
        <taxon>Spermatophyta</taxon>
        <taxon>Magnoliopsida</taxon>
        <taxon>eudicotyledons</taxon>
        <taxon>Gunneridae</taxon>
        <taxon>Pentapetalae</taxon>
        <taxon>Caryophyllales</taxon>
        <taxon>Caryophyllaceae</taxon>
        <taxon>Caryophylleae</taxon>
        <taxon>Saponaria</taxon>
    </lineage>
</organism>
<dbReference type="CDD" id="cd00158">
    <property type="entry name" value="RHOD"/>
    <property type="match status" value="1"/>
</dbReference>
<dbReference type="SUPFAM" id="SSF52821">
    <property type="entry name" value="Rhodanese/Cell cycle control phosphatase"/>
    <property type="match status" value="1"/>
</dbReference>
<dbReference type="Pfam" id="PF00581">
    <property type="entry name" value="Rhodanese"/>
    <property type="match status" value="1"/>
</dbReference>
<feature type="domain" description="Rhodanese" evidence="1">
    <location>
        <begin position="82"/>
        <end position="183"/>
    </location>
</feature>
<dbReference type="AlphaFoldDB" id="A0AAW1H0U5"/>
<dbReference type="PANTHER" id="PTHR45431:SF3">
    <property type="entry name" value="RHODANESE-LIKE DOMAIN-CONTAINING PROTEIN 15, CHLOROPLASTIC"/>
    <property type="match status" value="1"/>
</dbReference>
<protein>
    <recommendedName>
        <fullName evidence="1">Rhodanese domain-containing protein</fullName>
    </recommendedName>
</protein>
<proteinExistence type="predicted"/>
<dbReference type="Proteomes" id="UP001443914">
    <property type="component" value="Unassembled WGS sequence"/>
</dbReference>
<name>A0AAW1H0U5_SAPOF</name>
<dbReference type="Gene3D" id="3.40.250.10">
    <property type="entry name" value="Rhodanese-like domain"/>
    <property type="match status" value="1"/>
</dbReference>
<evidence type="ECO:0000313" key="2">
    <source>
        <dbReference type="EMBL" id="KAK9670708.1"/>
    </source>
</evidence>
<gene>
    <name evidence="2" type="ORF">RND81_13G219600</name>
</gene>
<dbReference type="PANTHER" id="PTHR45431">
    <property type="entry name" value="RHODANESE-LIKE DOMAIN-CONTAINING PROTEIN 15, CHLOROPLASTIC"/>
    <property type="match status" value="1"/>
</dbReference>
<evidence type="ECO:0000259" key="1">
    <source>
        <dbReference type="PROSITE" id="PS50206"/>
    </source>
</evidence>
<dbReference type="InterPro" id="IPR052367">
    <property type="entry name" value="Thiosulfate_ST/Rhodanese-like"/>
</dbReference>
<evidence type="ECO:0000313" key="3">
    <source>
        <dbReference type="Proteomes" id="UP001443914"/>
    </source>
</evidence>
<dbReference type="PROSITE" id="PS50206">
    <property type="entry name" value="RHODANESE_3"/>
    <property type="match status" value="1"/>
</dbReference>
<comment type="caution">
    <text evidence="2">The sequence shown here is derived from an EMBL/GenBank/DDBJ whole genome shotgun (WGS) entry which is preliminary data.</text>
</comment>
<accession>A0AAW1H0U5</accession>
<dbReference type="InterPro" id="IPR036873">
    <property type="entry name" value="Rhodanese-like_dom_sf"/>
</dbReference>
<dbReference type="InterPro" id="IPR001763">
    <property type="entry name" value="Rhodanese-like_dom"/>
</dbReference>
<dbReference type="SMART" id="SM00450">
    <property type="entry name" value="RHOD"/>
    <property type="match status" value="1"/>
</dbReference>